<gene>
    <name evidence="1" type="ORF">EGYM00392_LOCUS2075</name>
</gene>
<dbReference type="AlphaFoldDB" id="A0A7S1HUB1"/>
<sequence length="141" mass="15788">MCEQLYKIVRAPVGMMGRYMGLLTLDDRHTPTTQEIFTTPVNHPSSYRGEIFAIFLVATFATSQLKIFSDCKGAIKANQGTKIRVLLGYWIHKIRESIAQKQLILSHVVCHVGIYVNKCADQEAKQGLVVVTPSLPQTPQE</sequence>
<dbReference type="InterPro" id="IPR036397">
    <property type="entry name" value="RNaseH_sf"/>
</dbReference>
<proteinExistence type="predicted"/>
<reference evidence="1" key="1">
    <citation type="submission" date="2021-01" db="EMBL/GenBank/DDBJ databases">
        <authorList>
            <person name="Corre E."/>
            <person name="Pelletier E."/>
            <person name="Niang G."/>
            <person name="Scheremetjew M."/>
            <person name="Finn R."/>
            <person name="Kale V."/>
            <person name="Holt S."/>
            <person name="Cochrane G."/>
            <person name="Meng A."/>
            <person name="Brown T."/>
            <person name="Cohen L."/>
        </authorList>
    </citation>
    <scope>NUCLEOTIDE SEQUENCE</scope>
    <source>
        <strain evidence="1">NIES-381</strain>
    </source>
</reference>
<dbReference type="Gene3D" id="3.30.420.10">
    <property type="entry name" value="Ribonuclease H-like superfamily/Ribonuclease H"/>
    <property type="match status" value="1"/>
</dbReference>
<organism evidence="1">
    <name type="scientific">Eutreptiella gymnastica</name>
    <dbReference type="NCBI Taxonomy" id="73025"/>
    <lineage>
        <taxon>Eukaryota</taxon>
        <taxon>Discoba</taxon>
        <taxon>Euglenozoa</taxon>
        <taxon>Euglenida</taxon>
        <taxon>Spirocuta</taxon>
        <taxon>Euglenophyceae</taxon>
        <taxon>Eutreptiales</taxon>
        <taxon>Eutreptiaceae</taxon>
        <taxon>Eutreptiella</taxon>
    </lineage>
</organism>
<dbReference type="EMBL" id="HBGA01005911">
    <property type="protein sequence ID" value="CAD8991032.1"/>
    <property type="molecule type" value="Transcribed_RNA"/>
</dbReference>
<evidence type="ECO:0000313" key="1">
    <source>
        <dbReference type="EMBL" id="CAD8991032.1"/>
    </source>
</evidence>
<dbReference type="InterPro" id="IPR012337">
    <property type="entry name" value="RNaseH-like_sf"/>
</dbReference>
<dbReference type="SUPFAM" id="SSF53098">
    <property type="entry name" value="Ribonuclease H-like"/>
    <property type="match status" value="1"/>
</dbReference>
<name>A0A7S1HUB1_9EUGL</name>
<protein>
    <submittedName>
        <fullName evidence="1">Uncharacterized protein</fullName>
    </submittedName>
</protein>
<dbReference type="GO" id="GO:0003676">
    <property type="term" value="F:nucleic acid binding"/>
    <property type="evidence" value="ECO:0007669"/>
    <property type="project" value="InterPro"/>
</dbReference>
<accession>A0A7S1HUB1</accession>